<dbReference type="PANTHER" id="PTHR13138:SF3">
    <property type="entry name" value="CD2 ANTIGEN CYTOPLASMIC TAIL-BINDING PROTEIN 2"/>
    <property type="match status" value="1"/>
</dbReference>
<accession>A0AAD4TCJ5</accession>
<dbReference type="Proteomes" id="UP001202328">
    <property type="component" value="Unassembled WGS sequence"/>
</dbReference>
<keyword evidence="4" id="KW-1185">Reference proteome</keyword>
<name>A0AAD4TCJ5_9MAGN</name>
<evidence type="ECO:0000313" key="4">
    <source>
        <dbReference type="Proteomes" id="UP001202328"/>
    </source>
</evidence>
<reference evidence="3" key="1">
    <citation type="submission" date="2022-04" db="EMBL/GenBank/DDBJ databases">
        <title>A functionally conserved STORR gene fusion in Papaver species that diverged 16.8 million years ago.</title>
        <authorList>
            <person name="Catania T."/>
        </authorList>
    </citation>
    <scope>NUCLEOTIDE SEQUENCE</scope>
    <source>
        <strain evidence="3">S-188037</strain>
    </source>
</reference>
<dbReference type="Pfam" id="PF17780">
    <property type="entry name" value="OCRE"/>
    <property type="match status" value="1"/>
</dbReference>
<feature type="domain" description="OCRE" evidence="2">
    <location>
        <begin position="326"/>
        <end position="375"/>
    </location>
</feature>
<sequence length="386" mass="42744">MEGTSSSSSRSNKRKLYLDEDISKPPVEKKPRFPKGKKKVKEEVAEEVAVCGPAEAPPVEIFDTKVASHERAKRRVQMIDDLISGEEPNAIDKAEVRTYKENANFEEDGTVIEPFNLEQEREDGYFDENGNFVHYATDKGIKDAWLDSVDAESNFAQKSLAEKSFNKVKDDEEADELSSDDVGKIKRRIADLLEPEETVLQALKRLKGTSNGKKEKMPEQIKLIFDQLTEDSMKLMDNGDYDVYNEKKEAFEREAEGYERLARAREGIFLGAGSASIQDISGNADDDFDMFADDDKGSVSNASSDGNGFISGSVGGGLPSEGADLQSDYIFDESSGYYYSSSLGYYYDPTSGLYCSASSGKWYSFNEQAGTYDEVQGDGETAAPIN</sequence>
<evidence type="ECO:0000256" key="1">
    <source>
        <dbReference type="SAM" id="MobiDB-lite"/>
    </source>
</evidence>
<evidence type="ECO:0000313" key="3">
    <source>
        <dbReference type="EMBL" id="KAI3949396.1"/>
    </source>
</evidence>
<dbReference type="InterPro" id="IPR041591">
    <property type="entry name" value="OCRE"/>
</dbReference>
<feature type="compositionally biased region" description="Low complexity" evidence="1">
    <location>
        <begin position="1"/>
        <end position="10"/>
    </location>
</feature>
<comment type="caution">
    <text evidence="3">The sequence shown here is derived from an EMBL/GenBank/DDBJ whole genome shotgun (WGS) entry which is preliminary data.</text>
</comment>
<dbReference type="AlphaFoldDB" id="A0AAD4TCJ5"/>
<feature type="region of interest" description="Disordered" evidence="1">
    <location>
        <begin position="1"/>
        <end position="39"/>
    </location>
</feature>
<proteinExistence type="predicted"/>
<dbReference type="GO" id="GO:0005682">
    <property type="term" value="C:U5 snRNP"/>
    <property type="evidence" value="ECO:0007669"/>
    <property type="project" value="InterPro"/>
</dbReference>
<dbReference type="EMBL" id="JAJJMB010003142">
    <property type="protein sequence ID" value="KAI3949396.1"/>
    <property type="molecule type" value="Genomic_DNA"/>
</dbReference>
<protein>
    <recommendedName>
        <fullName evidence="2">OCRE domain-containing protein</fullName>
    </recommendedName>
</protein>
<dbReference type="PANTHER" id="PTHR13138">
    <property type="entry name" value="PROTEIN LIN1"/>
    <property type="match status" value="1"/>
</dbReference>
<dbReference type="InterPro" id="IPR039905">
    <property type="entry name" value="CD2BP2/Lin1"/>
</dbReference>
<organism evidence="3 4">
    <name type="scientific">Papaver atlanticum</name>
    <dbReference type="NCBI Taxonomy" id="357466"/>
    <lineage>
        <taxon>Eukaryota</taxon>
        <taxon>Viridiplantae</taxon>
        <taxon>Streptophyta</taxon>
        <taxon>Embryophyta</taxon>
        <taxon>Tracheophyta</taxon>
        <taxon>Spermatophyta</taxon>
        <taxon>Magnoliopsida</taxon>
        <taxon>Ranunculales</taxon>
        <taxon>Papaveraceae</taxon>
        <taxon>Papaveroideae</taxon>
        <taxon>Papaver</taxon>
    </lineage>
</organism>
<evidence type="ECO:0000259" key="2">
    <source>
        <dbReference type="Pfam" id="PF17780"/>
    </source>
</evidence>
<gene>
    <name evidence="3" type="ORF">MKW98_023333</name>
</gene>
<feature type="compositionally biased region" description="Basic and acidic residues" evidence="1">
    <location>
        <begin position="16"/>
        <end position="31"/>
    </location>
</feature>